<protein>
    <recommendedName>
        <fullName evidence="4">ABC transporter ATP-binding protein</fullName>
    </recommendedName>
</protein>
<proteinExistence type="predicted"/>
<evidence type="ECO:0000313" key="2">
    <source>
        <dbReference type="EMBL" id="MBU4692145.1"/>
    </source>
</evidence>
<keyword evidence="1" id="KW-1133">Transmembrane helix</keyword>
<dbReference type="EMBL" id="JAHMHH010000001">
    <property type="protein sequence ID" value="MBU4692145.1"/>
    <property type="molecule type" value="Genomic_DNA"/>
</dbReference>
<feature type="transmembrane region" description="Helical" evidence="1">
    <location>
        <begin position="47"/>
        <end position="69"/>
    </location>
</feature>
<comment type="caution">
    <text evidence="2">The sequence shown here is derived from an EMBL/GenBank/DDBJ whole genome shotgun (WGS) entry which is preliminary data.</text>
</comment>
<evidence type="ECO:0008006" key="4">
    <source>
        <dbReference type="Google" id="ProtNLM"/>
    </source>
</evidence>
<keyword evidence="3" id="KW-1185">Reference proteome</keyword>
<dbReference type="RefSeq" id="WP_216488471.1">
    <property type="nucleotide sequence ID" value="NZ_JAHMHH010000001.1"/>
</dbReference>
<gene>
    <name evidence="2" type="ORF">KQ875_00840</name>
</gene>
<feature type="transmembrane region" description="Helical" evidence="1">
    <location>
        <begin position="20"/>
        <end position="41"/>
    </location>
</feature>
<accession>A0ABS6DP97</accession>
<organism evidence="2 3">
    <name type="scientific">Mycoplasma zalophi</name>
    <dbReference type="NCBI Taxonomy" id="191287"/>
    <lineage>
        <taxon>Bacteria</taxon>
        <taxon>Bacillati</taxon>
        <taxon>Mycoplasmatota</taxon>
        <taxon>Mollicutes</taxon>
        <taxon>Mycoplasmataceae</taxon>
        <taxon>Mycoplasma</taxon>
    </lineage>
</organism>
<keyword evidence="1" id="KW-0472">Membrane</keyword>
<dbReference type="Proteomes" id="UP000718793">
    <property type="component" value="Unassembled WGS sequence"/>
</dbReference>
<evidence type="ECO:0000256" key="1">
    <source>
        <dbReference type="SAM" id="Phobius"/>
    </source>
</evidence>
<reference evidence="2" key="1">
    <citation type="submission" date="2021-06" db="EMBL/GenBank/DDBJ databases">
        <title>Novel Mycoplasma species detected in California sea lions (Zalophus californianus) from the USA.</title>
        <authorList>
            <person name="Volokhov D.V."/>
            <person name="Furtak V.A."/>
            <person name="Zagorodnyaya T.A."/>
        </authorList>
    </citation>
    <scope>NUCLEOTIDE SEQUENCE [LARGE SCALE GENOMIC DNA]</scope>
    <source>
        <strain evidence="2">CSL 5346</strain>
    </source>
</reference>
<sequence length="137" mass="16989">MLNKNLRNWNKHKKIHKWLYFLCIVIIFAEFISSILLLALLKVSSQWIINISVLSIFVLIVSLILWFLFNLIYARKKLKYYYIYLYFYHKNINYINKLRGLYFPFKYFEQDFVETKNYLKLLIKNNDLELYNKMFED</sequence>
<keyword evidence="1" id="KW-0812">Transmembrane</keyword>
<evidence type="ECO:0000313" key="3">
    <source>
        <dbReference type="Proteomes" id="UP000718793"/>
    </source>
</evidence>
<name>A0ABS6DP97_9MOLU</name>